<feature type="domain" description="Sas10 C-terminal" evidence="5">
    <location>
        <begin position="209"/>
        <end position="245"/>
    </location>
</feature>
<evidence type="ECO:0000256" key="3">
    <source>
        <dbReference type="ARBA" id="ARBA00023242"/>
    </source>
</evidence>
<organism evidence="6 7">
    <name type="scientific">Castanea mollissima</name>
    <name type="common">Chinese chestnut</name>
    <dbReference type="NCBI Taxonomy" id="60419"/>
    <lineage>
        <taxon>Eukaryota</taxon>
        <taxon>Viridiplantae</taxon>
        <taxon>Streptophyta</taxon>
        <taxon>Embryophyta</taxon>
        <taxon>Tracheophyta</taxon>
        <taxon>Spermatophyta</taxon>
        <taxon>Magnoliopsida</taxon>
        <taxon>eudicotyledons</taxon>
        <taxon>Gunneridae</taxon>
        <taxon>Pentapetalae</taxon>
        <taxon>rosids</taxon>
        <taxon>fabids</taxon>
        <taxon>Fagales</taxon>
        <taxon>Fagaceae</taxon>
        <taxon>Castanea</taxon>
    </lineage>
</organism>
<sequence length="245" mass="27245">MFLSHGSSPKLVGLLLELNDAIEQLERKMDPLLSVSDQVGVQSLEILKVRAVLGERLKQEGILSSRAPKPDKAKKLLKPVNGPLMTFDDFDDDAIDVGATRFSNGHASSLSTMVSGDDDLPKRVNIGERQRKHELQVLAGAGVKSEDDVGDEVDNFEVDGDIDMGDGDTAIQEIQKMNITNQLNKNLLPKLKMYSRTSAVVSSSPVPIDGKRHITYQMEKNRGLTQKHKKQTKNCRKYKEQHKKK</sequence>
<evidence type="ECO:0000256" key="2">
    <source>
        <dbReference type="ARBA" id="ARBA00010979"/>
    </source>
</evidence>
<comment type="caution">
    <text evidence="6">The sequence shown here is derived from an EMBL/GenBank/DDBJ whole genome shotgun (WGS) entry which is preliminary data.</text>
</comment>
<dbReference type="OrthoDB" id="1924577at2759"/>
<dbReference type="InterPro" id="IPR018972">
    <property type="entry name" value="Sas10_C_dom"/>
</dbReference>
<feature type="region of interest" description="Disordered" evidence="4">
    <location>
        <begin position="219"/>
        <end position="245"/>
    </location>
</feature>
<dbReference type="PANTHER" id="PTHR13237:SF8">
    <property type="entry name" value="SOMETHING ABOUT SILENCING PROTEIN 10"/>
    <property type="match status" value="1"/>
</dbReference>
<dbReference type="Proteomes" id="UP000737018">
    <property type="component" value="Unassembled WGS sequence"/>
</dbReference>
<evidence type="ECO:0000256" key="4">
    <source>
        <dbReference type="SAM" id="MobiDB-lite"/>
    </source>
</evidence>
<keyword evidence="3" id="KW-0539">Nucleus</keyword>
<comment type="subcellular location">
    <subcellularLocation>
        <location evidence="1">Nucleus</location>
    </subcellularLocation>
</comment>
<accession>A0A8J4R155</accession>
<proteinExistence type="inferred from homology"/>
<comment type="similarity">
    <text evidence="2">Belongs to the SAS10 family.</text>
</comment>
<evidence type="ECO:0000259" key="5">
    <source>
        <dbReference type="Pfam" id="PF09368"/>
    </source>
</evidence>
<keyword evidence="7" id="KW-1185">Reference proteome</keyword>
<protein>
    <recommendedName>
        <fullName evidence="5">Sas10 C-terminal domain-containing protein</fullName>
    </recommendedName>
</protein>
<gene>
    <name evidence="6" type="ORF">CMV_012838</name>
</gene>
<evidence type="ECO:0000313" key="7">
    <source>
        <dbReference type="Proteomes" id="UP000737018"/>
    </source>
</evidence>
<dbReference type="EMBL" id="JRKL02001677">
    <property type="protein sequence ID" value="KAF3962677.1"/>
    <property type="molecule type" value="Genomic_DNA"/>
</dbReference>
<name>A0A8J4R155_9ROSI</name>
<reference evidence="6" key="1">
    <citation type="submission" date="2020-03" db="EMBL/GenBank/DDBJ databases">
        <title>Castanea mollissima Vanexum genome sequencing.</title>
        <authorList>
            <person name="Staton M."/>
        </authorList>
    </citation>
    <scope>NUCLEOTIDE SEQUENCE</scope>
    <source>
        <tissue evidence="6">Leaf</tissue>
    </source>
</reference>
<dbReference type="GO" id="GO:0032040">
    <property type="term" value="C:small-subunit processome"/>
    <property type="evidence" value="ECO:0007669"/>
    <property type="project" value="TreeGrafter"/>
</dbReference>
<dbReference type="GO" id="GO:0000462">
    <property type="term" value="P:maturation of SSU-rRNA from tricistronic rRNA transcript (SSU-rRNA, 5.8S rRNA, LSU-rRNA)"/>
    <property type="evidence" value="ECO:0007669"/>
    <property type="project" value="TreeGrafter"/>
</dbReference>
<evidence type="ECO:0000256" key="1">
    <source>
        <dbReference type="ARBA" id="ARBA00004123"/>
    </source>
</evidence>
<dbReference type="AlphaFoldDB" id="A0A8J4R155"/>
<dbReference type="Pfam" id="PF09368">
    <property type="entry name" value="Sas10"/>
    <property type="match status" value="1"/>
</dbReference>
<evidence type="ECO:0000313" key="6">
    <source>
        <dbReference type="EMBL" id="KAF3962677.1"/>
    </source>
</evidence>
<dbReference type="PANTHER" id="PTHR13237">
    <property type="entry name" value="SOMETHING ABOUT SILENCING PROTEIN 10-RELATED"/>
    <property type="match status" value="1"/>
</dbReference>
<feature type="compositionally biased region" description="Basic residues" evidence="4">
    <location>
        <begin position="225"/>
        <end position="245"/>
    </location>
</feature>